<organism evidence="7 8">
    <name type="scientific">Deinococcus aerolatus</name>
    <dbReference type="NCBI Taxonomy" id="522487"/>
    <lineage>
        <taxon>Bacteria</taxon>
        <taxon>Thermotogati</taxon>
        <taxon>Deinococcota</taxon>
        <taxon>Deinococci</taxon>
        <taxon>Deinococcales</taxon>
        <taxon>Deinococcaceae</taxon>
        <taxon>Deinococcus</taxon>
    </lineage>
</organism>
<dbReference type="InterPro" id="IPR003594">
    <property type="entry name" value="HATPase_dom"/>
</dbReference>
<keyword evidence="3" id="KW-0597">Phosphoprotein</keyword>
<feature type="domain" description="Histidine kinase" evidence="6">
    <location>
        <begin position="553"/>
        <end position="765"/>
    </location>
</feature>
<dbReference type="PROSITE" id="PS50109">
    <property type="entry name" value="HIS_KIN"/>
    <property type="match status" value="1"/>
</dbReference>
<dbReference type="SUPFAM" id="SSF55781">
    <property type="entry name" value="GAF domain-like"/>
    <property type="match status" value="3"/>
</dbReference>
<dbReference type="InterPro" id="IPR036890">
    <property type="entry name" value="HATPase_C_sf"/>
</dbReference>
<dbReference type="PRINTS" id="PR00344">
    <property type="entry name" value="BCTRLSENSOR"/>
</dbReference>
<evidence type="ECO:0000256" key="1">
    <source>
        <dbReference type="ARBA" id="ARBA00000085"/>
    </source>
</evidence>
<dbReference type="RefSeq" id="WP_188972697.1">
    <property type="nucleotide sequence ID" value="NZ_BMOL01000012.1"/>
</dbReference>
<sequence length="769" mass="84006">MPVLSHQAAAGSAPLSQRLQAVTEALAATHHQSDVLGIVLIPALHALQASAGAVLLADSASVGLELAAAQGYPSDAQNPWREGGLLNGAGPAGDALQRHEPLFFEHPGALLQAYPEWAGRTEGVTAGATAVLPMVLDHRPLGALIVEFNEPHHFTEAEIPFLRTLAAQCAVALGRAELNKTLEARVAARTIELEGERAALDAFVAYKEAVGSESDVLTLVRQAVQVVHANLLHVSVAYYELEDGLWKARVWSEDVSPEVAAEIQAGVPADAPDFSQAAHSRAAVFVDGWEAEVNGLPSTTAYGAVALLPLVVNGQTRSLFAVGTREAHAWVEREKALVRAVARGLSITLERTEITRQLQTQNAELDARAQALQAFAQLTQDMATQSDPYQFVRRAQEVMLSLLTPGYALYYERDGQHWRNRVQVGQVGHADLQAFIDAGPLVGATPTVDVPWTTQRPHYQDDYVRGSDTPAEMVQHVTTAASLPVFRRGAVVGVLVAVLFDARRWTSTDQVVLETVVGSLSLALERAEQAGELQQRTRELERSNAELEQFAHVASHDLQVPIRAVTSFAGIIKRRYQAELDTRGQLYLQQIIDNGEHMKRLVDDLLTLSSVGTRQREHQQVQVETVVDAVVSRLQVENLEARITRTALPAVQADPQQLDQLFQNLISNALKYRRDEVIPQVRVSAGRDGPMWRFAVADNGIGIEAAYFERIFEIFQRLHGRETFEGTGIGLAVCKKIVERHGGHLWLESTPGQGTTFFFTIPMGEHGRT</sequence>
<dbReference type="Proteomes" id="UP000639973">
    <property type="component" value="Unassembled WGS sequence"/>
</dbReference>
<dbReference type="Pfam" id="PF13185">
    <property type="entry name" value="GAF_2"/>
    <property type="match status" value="1"/>
</dbReference>
<keyword evidence="5" id="KW-0418">Kinase</keyword>
<protein>
    <recommendedName>
        <fullName evidence="2">histidine kinase</fullName>
        <ecNumber evidence="2">2.7.13.3</ecNumber>
    </recommendedName>
</protein>
<dbReference type="CDD" id="cd16921">
    <property type="entry name" value="HATPase_FilI-like"/>
    <property type="match status" value="1"/>
</dbReference>
<dbReference type="InterPro" id="IPR003018">
    <property type="entry name" value="GAF"/>
</dbReference>
<dbReference type="SMART" id="SM00387">
    <property type="entry name" value="HATPase_c"/>
    <property type="match status" value="1"/>
</dbReference>
<dbReference type="SUPFAM" id="SSF55874">
    <property type="entry name" value="ATPase domain of HSP90 chaperone/DNA topoisomerase II/histidine kinase"/>
    <property type="match status" value="1"/>
</dbReference>
<dbReference type="Gene3D" id="1.10.287.130">
    <property type="match status" value="1"/>
</dbReference>
<accession>A0ABQ2GDK9</accession>
<evidence type="ECO:0000259" key="6">
    <source>
        <dbReference type="PROSITE" id="PS50109"/>
    </source>
</evidence>
<dbReference type="InterPro" id="IPR003661">
    <property type="entry name" value="HisK_dim/P_dom"/>
</dbReference>
<proteinExistence type="predicted"/>
<dbReference type="PANTHER" id="PTHR43304:SF1">
    <property type="entry name" value="PAC DOMAIN-CONTAINING PROTEIN"/>
    <property type="match status" value="1"/>
</dbReference>
<dbReference type="InterPro" id="IPR036097">
    <property type="entry name" value="HisK_dim/P_sf"/>
</dbReference>
<keyword evidence="8" id="KW-1185">Reference proteome</keyword>
<dbReference type="InterPro" id="IPR052162">
    <property type="entry name" value="Sensor_kinase/Photoreceptor"/>
</dbReference>
<dbReference type="Pfam" id="PF00512">
    <property type="entry name" value="HisKA"/>
    <property type="match status" value="1"/>
</dbReference>
<dbReference type="Gene3D" id="3.30.565.10">
    <property type="entry name" value="Histidine kinase-like ATPase, C-terminal domain"/>
    <property type="match status" value="1"/>
</dbReference>
<dbReference type="CDD" id="cd00082">
    <property type="entry name" value="HisKA"/>
    <property type="match status" value="1"/>
</dbReference>
<keyword evidence="4" id="KW-0808">Transferase</keyword>
<comment type="catalytic activity">
    <reaction evidence="1">
        <text>ATP + protein L-histidine = ADP + protein N-phospho-L-histidine.</text>
        <dbReference type="EC" id="2.7.13.3"/>
    </reaction>
</comment>
<dbReference type="Gene3D" id="3.30.450.40">
    <property type="match status" value="3"/>
</dbReference>
<evidence type="ECO:0000256" key="4">
    <source>
        <dbReference type="ARBA" id="ARBA00022679"/>
    </source>
</evidence>
<dbReference type="Pfam" id="PF02518">
    <property type="entry name" value="HATPase_c"/>
    <property type="match status" value="1"/>
</dbReference>
<evidence type="ECO:0000256" key="5">
    <source>
        <dbReference type="ARBA" id="ARBA00022777"/>
    </source>
</evidence>
<dbReference type="SMART" id="SM00065">
    <property type="entry name" value="GAF"/>
    <property type="match status" value="3"/>
</dbReference>
<dbReference type="EC" id="2.7.13.3" evidence="2"/>
<evidence type="ECO:0000256" key="2">
    <source>
        <dbReference type="ARBA" id="ARBA00012438"/>
    </source>
</evidence>
<dbReference type="SUPFAM" id="SSF47384">
    <property type="entry name" value="Homodimeric domain of signal transducing histidine kinase"/>
    <property type="match status" value="1"/>
</dbReference>
<dbReference type="PANTHER" id="PTHR43304">
    <property type="entry name" value="PHYTOCHROME-LIKE PROTEIN CPH1"/>
    <property type="match status" value="1"/>
</dbReference>
<evidence type="ECO:0000313" key="8">
    <source>
        <dbReference type="Proteomes" id="UP000639973"/>
    </source>
</evidence>
<name>A0ABQ2GDK9_9DEIO</name>
<dbReference type="InterPro" id="IPR005467">
    <property type="entry name" value="His_kinase_dom"/>
</dbReference>
<dbReference type="InterPro" id="IPR004358">
    <property type="entry name" value="Sig_transdc_His_kin-like_C"/>
</dbReference>
<dbReference type="SMART" id="SM00388">
    <property type="entry name" value="HisKA"/>
    <property type="match status" value="1"/>
</dbReference>
<dbReference type="EMBL" id="BMOL01000012">
    <property type="protein sequence ID" value="GGL87153.1"/>
    <property type="molecule type" value="Genomic_DNA"/>
</dbReference>
<evidence type="ECO:0000256" key="3">
    <source>
        <dbReference type="ARBA" id="ARBA00022553"/>
    </source>
</evidence>
<evidence type="ECO:0000313" key="7">
    <source>
        <dbReference type="EMBL" id="GGL87153.1"/>
    </source>
</evidence>
<comment type="caution">
    <text evidence="7">The sequence shown here is derived from an EMBL/GenBank/DDBJ whole genome shotgun (WGS) entry which is preliminary data.</text>
</comment>
<reference evidence="8" key="1">
    <citation type="journal article" date="2019" name="Int. J. Syst. Evol. Microbiol.">
        <title>The Global Catalogue of Microorganisms (GCM) 10K type strain sequencing project: providing services to taxonomists for standard genome sequencing and annotation.</title>
        <authorList>
            <consortium name="The Broad Institute Genomics Platform"/>
            <consortium name="The Broad Institute Genome Sequencing Center for Infectious Disease"/>
            <person name="Wu L."/>
            <person name="Ma J."/>
        </authorList>
    </citation>
    <scope>NUCLEOTIDE SEQUENCE [LARGE SCALE GENOMIC DNA]</scope>
    <source>
        <strain evidence="8">JCM 15442</strain>
    </source>
</reference>
<gene>
    <name evidence="7" type="ORF">GCM10010840_26310</name>
</gene>
<dbReference type="InterPro" id="IPR029016">
    <property type="entry name" value="GAF-like_dom_sf"/>
</dbReference>